<comment type="caution">
    <text evidence="1">The sequence shown here is derived from an EMBL/GenBank/DDBJ whole genome shotgun (WGS) entry which is preliminary data.</text>
</comment>
<dbReference type="EMBL" id="CAKXZT010000144">
    <property type="protein sequence ID" value="CAH2405628.1"/>
    <property type="molecule type" value="Genomic_DNA"/>
</dbReference>
<reference evidence="1 2" key="1">
    <citation type="submission" date="2022-03" db="EMBL/GenBank/DDBJ databases">
        <authorList>
            <person name="Brunel B."/>
        </authorList>
    </citation>
    <scope>NUCLEOTIDE SEQUENCE [LARGE SCALE GENOMIC DNA]</scope>
    <source>
        <strain evidence="1">STM5069sample</strain>
    </source>
</reference>
<accession>A0ABM9E9W4</accession>
<name>A0ABM9E9W4_9HYPH</name>
<gene>
    <name evidence="1" type="ORF">MES5069_480025</name>
</gene>
<protein>
    <submittedName>
        <fullName evidence="1">Uncharacterized protein</fullName>
    </submittedName>
</protein>
<keyword evidence="2" id="KW-1185">Reference proteome</keyword>
<sequence>MGAMQSSSGSLTVVALGSILPVLELEGFARRIFVAARFGAMAPGGGLFTMLPPTLR</sequence>
<evidence type="ECO:0000313" key="1">
    <source>
        <dbReference type="EMBL" id="CAH2405628.1"/>
    </source>
</evidence>
<organism evidence="1 2">
    <name type="scientific">Mesorhizobium escarrei</name>
    <dbReference type="NCBI Taxonomy" id="666018"/>
    <lineage>
        <taxon>Bacteria</taxon>
        <taxon>Pseudomonadati</taxon>
        <taxon>Pseudomonadota</taxon>
        <taxon>Alphaproteobacteria</taxon>
        <taxon>Hyphomicrobiales</taxon>
        <taxon>Phyllobacteriaceae</taxon>
        <taxon>Mesorhizobium</taxon>
    </lineage>
</organism>
<dbReference type="Proteomes" id="UP001153050">
    <property type="component" value="Unassembled WGS sequence"/>
</dbReference>
<evidence type="ECO:0000313" key="2">
    <source>
        <dbReference type="Proteomes" id="UP001153050"/>
    </source>
</evidence>
<proteinExistence type="predicted"/>